<accession>A0AAJ0FYX0</accession>
<name>A0AAJ0FYX0_9HYPO</name>
<dbReference type="Proteomes" id="UP001251528">
    <property type="component" value="Unassembled WGS sequence"/>
</dbReference>
<keyword evidence="2" id="KW-1185">Reference proteome</keyword>
<evidence type="ECO:0000313" key="2">
    <source>
        <dbReference type="Proteomes" id="UP001251528"/>
    </source>
</evidence>
<organism evidence="1 2">
    <name type="scientific">Conoideocrella luteorostrata</name>
    <dbReference type="NCBI Taxonomy" id="1105319"/>
    <lineage>
        <taxon>Eukaryota</taxon>
        <taxon>Fungi</taxon>
        <taxon>Dikarya</taxon>
        <taxon>Ascomycota</taxon>
        <taxon>Pezizomycotina</taxon>
        <taxon>Sordariomycetes</taxon>
        <taxon>Hypocreomycetidae</taxon>
        <taxon>Hypocreales</taxon>
        <taxon>Clavicipitaceae</taxon>
        <taxon>Conoideocrella</taxon>
    </lineage>
</organism>
<comment type="caution">
    <text evidence="1">The sequence shown here is derived from an EMBL/GenBank/DDBJ whole genome shotgun (WGS) entry which is preliminary data.</text>
</comment>
<reference evidence="1" key="1">
    <citation type="submission" date="2023-06" db="EMBL/GenBank/DDBJ databases">
        <title>Conoideocrella luteorostrata (Hypocreales: Clavicipitaceae), a potential biocontrol fungus for elongate hemlock scale in United States Christmas tree production areas.</title>
        <authorList>
            <person name="Barrett H."/>
            <person name="Lovett B."/>
            <person name="Macias A.M."/>
            <person name="Stajich J.E."/>
            <person name="Kasson M.T."/>
        </authorList>
    </citation>
    <scope>NUCLEOTIDE SEQUENCE</scope>
    <source>
        <strain evidence="1">ARSEF 14590</strain>
    </source>
</reference>
<proteinExistence type="predicted"/>
<protein>
    <submittedName>
        <fullName evidence="1">Uncharacterized protein</fullName>
    </submittedName>
</protein>
<dbReference type="EMBL" id="JASWJB010000008">
    <property type="protein sequence ID" value="KAK2616250.1"/>
    <property type="molecule type" value="Genomic_DNA"/>
</dbReference>
<gene>
    <name evidence="1" type="ORF">QQS21_000885</name>
</gene>
<evidence type="ECO:0000313" key="1">
    <source>
        <dbReference type="EMBL" id="KAK2616250.1"/>
    </source>
</evidence>
<dbReference type="AlphaFoldDB" id="A0AAJ0FYX0"/>
<sequence>MLGTKCSEALSRRHYEPRNILNDSSLVLVMDSLASGFKYVILKQGIRWNGLFRLKQGRGNGFAPAGDAESRLDHETALSSKECLVTGIAVGIALLFSRPLIVRG</sequence>